<dbReference type="AlphaFoldDB" id="A0A1Q8QZ47"/>
<dbReference type="PROSITE" id="PS50045">
    <property type="entry name" value="SIGMA54_INTERACT_4"/>
    <property type="match status" value="1"/>
</dbReference>
<dbReference type="Pfam" id="PF25601">
    <property type="entry name" value="AAA_lid_14"/>
    <property type="match status" value="1"/>
</dbReference>
<dbReference type="InterPro" id="IPR058031">
    <property type="entry name" value="AAA_lid_NorR"/>
</dbReference>
<keyword evidence="5" id="KW-0804">Transcription</keyword>
<dbReference type="PANTHER" id="PTHR32071:SF57">
    <property type="entry name" value="C4-DICARBOXYLATE TRANSPORT TRANSCRIPTIONAL REGULATORY PROTEIN DCTD"/>
    <property type="match status" value="1"/>
</dbReference>
<dbReference type="CDD" id="cd00130">
    <property type="entry name" value="PAS"/>
    <property type="match status" value="1"/>
</dbReference>
<dbReference type="GO" id="GO:0043565">
    <property type="term" value="F:sequence-specific DNA binding"/>
    <property type="evidence" value="ECO:0007669"/>
    <property type="project" value="InterPro"/>
</dbReference>
<dbReference type="GO" id="GO:0005524">
    <property type="term" value="F:ATP binding"/>
    <property type="evidence" value="ECO:0007669"/>
    <property type="project" value="UniProtKB-KW"/>
</dbReference>
<dbReference type="STRING" id="1888891.DSOL_1399"/>
<organism evidence="8 9">
    <name type="scientific">Desulfosporosinus metallidurans</name>
    <dbReference type="NCBI Taxonomy" id="1888891"/>
    <lineage>
        <taxon>Bacteria</taxon>
        <taxon>Bacillati</taxon>
        <taxon>Bacillota</taxon>
        <taxon>Clostridia</taxon>
        <taxon>Eubacteriales</taxon>
        <taxon>Desulfitobacteriaceae</taxon>
        <taxon>Desulfosporosinus</taxon>
    </lineage>
</organism>
<dbReference type="PROSITE" id="PS00676">
    <property type="entry name" value="SIGMA54_INTERACT_2"/>
    <property type="match status" value="1"/>
</dbReference>
<dbReference type="InterPro" id="IPR013767">
    <property type="entry name" value="PAS_fold"/>
</dbReference>
<dbReference type="PANTHER" id="PTHR32071">
    <property type="entry name" value="TRANSCRIPTIONAL REGULATORY PROTEIN"/>
    <property type="match status" value="1"/>
</dbReference>
<dbReference type="GO" id="GO:0006355">
    <property type="term" value="P:regulation of DNA-templated transcription"/>
    <property type="evidence" value="ECO:0007669"/>
    <property type="project" value="InterPro"/>
</dbReference>
<evidence type="ECO:0000256" key="2">
    <source>
        <dbReference type="ARBA" id="ARBA00022840"/>
    </source>
</evidence>
<name>A0A1Q8QZ47_9FIRM</name>
<dbReference type="Pfam" id="PF00989">
    <property type="entry name" value="PAS"/>
    <property type="match status" value="1"/>
</dbReference>
<dbReference type="SUPFAM" id="SSF55785">
    <property type="entry name" value="PYP-like sensor domain (PAS domain)"/>
    <property type="match status" value="1"/>
</dbReference>
<dbReference type="PROSITE" id="PS00675">
    <property type="entry name" value="SIGMA54_INTERACT_1"/>
    <property type="match status" value="1"/>
</dbReference>
<dbReference type="InterPro" id="IPR002078">
    <property type="entry name" value="Sigma_54_int"/>
</dbReference>
<evidence type="ECO:0000256" key="5">
    <source>
        <dbReference type="ARBA" id="ARBA00023163"/>
    </source>
</evidence>
<dbReference type="SMART" id="SM00091">
    <property type="entry name" value="PAS"/>
    <property type="match status" value="1"/>
</dbReference>
<dbReference type="OrthoDB" id="9803970at2"/>
<accession>A0A1Q8QZ47</accession>
<dbReference type="InterPro" id="IPR025944">
    <property type="entry name" value="Sigma_54_int_dom_CS"/>
</dbReference>
<feature type="domain" description="PAS" evidence="7">
    <location>
        <begin position="154"/>
        <end position="206"/>
    </location>
</feature>
<comment type="caution">
    <text evidence="8">The sequence shown here is derived from an EMBL/GenBank/DDBJ whole genome shotgun (WGS) entry which is preliminary data.</text>
</comment>
<evidence type="ECO:0000313" key="9">
    <source>
        <dbReference type="Proteomes" id="UP000186102"/>
    </source>
</evidence>
<evidence type="ECO:0000259" key="6">
    <source>
        <dbReference type="PROSITE" id="PS50045"/>
    </source>
</evidence>
<evidence type="ECO:0000313" key="8">
    <source>
        <dbReference type="EMBL" id="OLN32648.1"/>
    </source>
</evidence>
<dbReference type="FunFam" id="3.40.50.300:FF:000006">
    <property type="entry name" value="DNA-binding transcriptional regulator NtrC"/>
    <property type="match status" value="1"/>
</dbReference>
<dbReference type="Pfam" id="PF00158">
    <property type="entry name" value="Sigma54_activat"/>
    <property type="match status" value="1"/>
</dbReference>
<evidence type="ECO:0000256" key="1">
    <source>
        <dbReference type="ARBA" id="ARBA00022741"/>
    </source>
</evidence>
<evidence type="ECO:0000259" key="7">
    <source>
        <dbReference type="PROSITE" id="PS50112"/>
    </source>
</evidence>
<dbReference type="PROSITE" id="PS00688">
    <property type="entry name" value="SIGMA54_INTERACT_3"/>
    <property type="match status" value="1"/>
</dbReference>
<dbReference type="InterPro" id="IPR002197">
    <property type="entry name" value="HTH_Fis"/>
</dbReference>
<dbReference type="InterPro" id="IPR027417">
    <property type="entry name" value="P-loop_NTPase"/>
</dbReference>
<dbReference type="Gene3D" id="1.10.10.60">
    <property type="entry name" value="Homeodomain-like"/>
    <property type="match status" value="1"/>
</dbReference>
<dbReference type="Gene3D" id="1.10.8.60">
    <property type="match status" value="1"/>
</dbReference>
<dbReference type="Proteomes" id="UP000186102">
    <property type="component" value="Unassembled WGS sequence"/>
</dbReference>
<dbReference type="SUPFAM" id="SSF46689">
    <property type="entry name" value="Homeodomain-like"/>
    <property type="match status" value="1"/>
</dbReference>
<dbReference type="InterPro" id="IPR025662">
    <property type="entry name" value="Sigma_54_int_dom_ATP-bd_1"/>
</dbReference>
<proteinExistence type="predicted"/>
<dbReference type="PROSITE" id="PS50112">
    <property type="entry name" value="PAS"/>
    <property type="match status" value="1"/>
</dbReference>
<keyword evidence="2" id="KW-0067">ATP-binding</keyword>
<protein>
    <submittedName>
        <fullName evidence="8">Response regulator of zinc sigma-54-dependent two-component system</fullName>
    </submittedName>
</protein>
<dbReference type="InterPro" id="IPR009057">
    <property type="entry name" value="Homeodomain-like_sf"/>
</dbReference>
<gene>
    <name evidence="8" type="ORF">DSOL_1399</name>
</gene>
<dbReference type="Pfam" id="PF02954">
    <property type="entry name" value="HTH_8"/>
    <property type="match status" value="1"/>
</dbReference>
<dbReference type="NCBIfam" id="TIGR00229">
    <property type="entry name" value="sensory_box"/>
    <property type="match status" value="1"/>
</dbReference>
<reference evidence="8 9" key="1">
    <citation type="submission" date="2016-09" db="EMBL/GenBank/DDBJ databases">
        <title>Complete genome of Desulfosporosinus sp. OL.</title>
        <authorList>
            <person name="Mardanov A."/>
            <person name="Beletsky A."/>
            <person name="Panova A."/>
            <person name="Karnachuk O."/>
            <person name="Ravin N."/>
        </authorList>
    </citation>
    <scope>NUCLEOTIDE SEQUENCE [LARGE SCALE GENOMIC DNA]</scope>
    <source>
        <strain evidence="8 9">OL</strain>
    </source>
</reference>
<keyword evidence="1" id="KW-0547">Nucleotide-binding</keyword>
<dbReference type="SMART" id="SM00382">
    <property type="entry name" value="AAA"/>
    <property type="match status" value="1"/>
</dbReference>
<dbReference type="InterPro" id="IPR000014">
    <property type="entry name" value="PAS"/>
</dbReference>
<keyword evidence="9" id="KW-1185">Reference proteome</keyword>
<dbReference type="CDD" id="cd00009">
    <property type="entry name" value="AAA"/>
    <property type="match status" value="1"/>
</dbReference>
<dbReference type="Gene3D" id="3.30.450.20">
    <property type="entry name" value="PAS domain"/>
    <property type="match status" value="1"/>
</dbReference>
<dbReference type="InterPro" id="IPR035965">
    <property type="entry name" value="PAS-like_dom_sf"/>
</dbReference>
<dbReference type="SUPFAM" id="SSF52540">
    <property type="entry name" value="P-loop containing nucleoside triphosphate hydrolases"/>
    <property type="match status" value="1"/>
</dbReference>
<dbReference type="Gene3D" id="3.40.50.300">
    <property type="entry name" value="P-loop containing nucleotide triphosphate hydrolases"/>
    <property type="match status" value="1"/>
</dbReference>
<dbReference type="RefSeq" id="WP_083642354.1">
    <property type="nucleotide sequence ID" value="NZ_MLBF01000007.1"/>
</dbReference>
<dbReference type="InterPro" id="IPR025943">
    <property type="entry name" value="Sigma_54_int_dom_ATP-bd_2"/>
</dbReference>
<evidence type="ECO:0000256" key="4">
    <source>
        <dbReference type="ARBA" id="ARBA00023125"/>
    </source>
</evidence>
<keyword evidence="4" id="KW-0238">DNA-binding</keyword>
<keyword evidence="3" id="KW-0805">Transcription regulation</keyword>
<dbReference type="InterPro" id="IPR003593">
    <property type="entry name" value="AAA+_ATPase"/>
</dbReference>
<evidence type="ECO:0000256" key="3">
    <source>
        <dbReference type="ARBA" id="ARBA00023015"/>
    </source>
</evidence>
<dbReference type="EMBL" id="MLBF01000007">
    <property type="protein sequence ID" value="OLN32648.1"/>
    <property type="molecule type" value="Genomic_DNA"/>
</dbReference>
<sequence length="608" mass="68564">MTPELASVKEFVQQVVEAIAVALSIDVMVFDPERTILAGSGVTKAEIGTIYNENSLTGSILVSGHPIITRDSGRSEECRHCYRYGTCLHLAVVAYPIKIESDVLGSFCLVATDEKQKKRLLTDEEGMMKFLDKACQMIGSVINERRVQDQLNTILKRYDNVVNTVHEGIIVTDEMSKIIHLNRSALELLGITPEEILNRHITKVFHDFSLTLDELAKRNKIEIEITYQKDTKHKKKSFLATVMPILAEEGLEIKGATISMRSLKEVHSYAAKLVGTYSKYEFKDIVGQSEEIVRVKNKLQKAALTDSTILIRGESGTGKELFAHAVHGASYRRKEPFIAINCSAIPETLIESELFGYEEGAFTGAKRGGKPGKFELADGGTLFLDELGDMPLHVQSKLLRVLENHSIERVGGIESITTNVRIIAATNRNLEEMVERSEFRGDLYYRLSVIPIFIPSLKERKQDIPLFISYFLEKYGSIMDRPIQQLDTATMATLLNYSWPGNVRELQNTIEYAINMSEIGQEIMLEHLPQKILAMANVKNEVEDVMTKQIITKESDKQTKIKLKNLEKEIIKEALERFDNTTIGKEMAAKYLGISISTLYRKLKEISY</sequence>
<feature type="domain" description="Sigma-54 factor interaction" evidence="6">
    <location>
        <begin position="285"/>
        <end position="515"/>
    </location>
</feature>